<dbReference type="HOGENOM" id="CLU_2209773_0_0_1"/>
<dbReference type="Proteomes" id="UP000016936">
    <property type="component" value="Unassembled WGS sequence"/>
</dbReference>
<reference evidence="2" key="2">
    <citation type="journal article" date="2013" name="PLoS Genet.">
        <title>Comparative genome structure, secondary metabolite, and effector coding capacity across Cochliobolus pathogens.</title>
        <authorList>
            <person name="Condon B.J."/>
            <person name="Leng Y."/>
            <person name="Wu D."/>
            <person name="Bushley K.E."/>
            <person name="Ohm R.A."/>
            <person name="Otillar R."/>
            <person name="Martin J."/>
            <person name="Schackwitz W."/>
            <person name="Grimwood J."/>
            <person name="MohdZainudin N."/>
            <person name="Xue C."/>
            <person name="Wang R."/>
            <person name="Manning V.A."/>
            <person name="Dhillon B."/>
            <person name="Tu Z.J."/>
            <person name="Steffenson B.J."/>
            <person name="Salamov A."/>
            <person name="Sun H."/>
            <person name="Lowry S."/>
            <person name="LaButti K."/>
            <person name="Han J."/>
            <person name="Copeland A."/>
            <person name="Lindquist E."/>
            <person name="Barry K."/>
            <person name="Schmutz J."/>
            <person name="Baker S.E."/>
            <person name="Ciuffetti L.M."/>
            <person name="Grigoriev I.V."/>
            <person name="Zhong S."/>
            <person name="Turgeon B.G."/>
        </authorList>
    </citation>
    <scope>NUCLEOTIDE SEQUENCE [LARGE SCALE GENOMIC DNA]</scope>
    <source>
        <strain evidence="2">C5 / ATCC 48332 / race O</strain>
    </source>
</reference>
<evidence type="ECO:0000313" key="1">
    <source>
        <dbReference type="EMBL" id="EMD86692.1"/>
    </source>
</evidence>
<dbReference type="AlphaFoldDB" id="M2UFI6"/>
<keyword evidence="2" id="KW-1185">Reference proteome</keyword>
<gene>
    <name evidence="1" type="ORF">COCHEDRAFT_1115137</name>
</gene>
<protein>
    <submittedName>
        <fullName evidence="1">Uncharacterized protein</fullName>
    </submittedName>
</protein>
<accession>M2UFI6</accession>
<name>M2UFI6_COCH5</name>
<evidence type="ECO:0000313" key="2">
    <source>
        <dbReference type="Proteomes" id="UP000016936"/>
    </source>
</evidence>
<organism evidence="1 2">
    <name type="scientific">Cochliobolus heterostrophus (strain C5 / ATCC 48332 / race O)</name>
    <name type="common">Southern corn leaf blight fungus</name>
    <name type="synonym">Bipolaris maydis</name>
    <dbReference type="NCBI Taxonomy" id="701091"/>
    <lineage>
        <taxon>Eukaryota</taxon>
        <taxon>Fungi</taxon>
        <taxon>Dikarya</taxon>
        <taxon>Ascomycota</taxon>
        <taxon>Pezizomycotina</taxon>
        <taxon>Dothideomycetes</taxon>
        <taxon>Pleosporomycetidae</taxon>
        <taxon>Pleosporales</taxon>
        <taxon>Pleosporineae</taxon>
        <taxon>Pleosporaceae</taxon>
        <taxon>Bipolaris</taxon>
    </lineage>
</organism>
<dbReference type="EMBL" id="KB445584">
    <property type="protein sequence ID" value="EMD86692.1"/>
    <property type="molecule type" value="Genomic_DNA"/>
</dbReference>
<reference evidence="1 2" key="1">
    <citation type="journal article" date="2012" name="PLoS Pathog.">
        <title>Diverse lifestyles and strategies of plant pathogenesis encoded in the genomes of eighteen Dothideomycetes fungi.</title>
        <authorList>
            <person name="Ohm R.A."/>
            <person name="Feau N."/>
            <person name="Henrissat B."/>
            <person name="Schoch C.L."/>
            <person name="Horwitz B.A."/>
            <person name="Barry K.W."/>
            <person name="Condon B.J."/>
            <person name="Copeland A.C."/>
            <person name="Dhillon B."/>
            <person name="Glaser F."/>
            <person name="Hesse C.N."/>
            <person name="Kosti I."/>
            <person name="LaButti K."/>
            <person name="Lindquist E.A."/>
            <person name="Lucas S."/>
            <person name="Salamov A.A."/>
            <person name="Bradshaw R.E."/>
            <person name="Ciuffetti L."/>
            <person name="Hamelin R.C."/>
            <person name="Kema G.H.J."/>
            <person name="Lawrence C."/>
            <person name="Scott J.A."/>
            <person name="Spatafora J.W."/>
            <person name="Turgeon B.G."/>
            <person name="de Wit P.J.G.M."/>
            <person name="Zhong S."/>
            <person name="Goodwin S.B."/>
            <person name="Grigoriev I.V."/>
        </authorList>
    </citation>
    <scope>NUCLEOTIDE SEQUENCE [LARGE SCALE GENOMIC DNA]</scope>
    <source>
        <strain evidence="2">C5 / ATCC 48332 / race O</strain>
    </source>
</reference>
<proteinExistence type="predicted"/>
<sequence>MPENGASSAGAEEEIPYHTRYYRKRGRPLTKEKAQSQQYLTPPEEKALVAFTLQMSAVGTPIRVKYIYLHLPFVSPADVLRNDPPRHRRRISLKPFVAAIHTSNRGI</sequence>